<dbReference type="EMBL" id="LAZR01036996">
    <property type="protein sequence ID" value="KKL23378.1"/>
    <property type="molecule type" value="Genomic_DNA"/>
</dbReference>
<gene>
    <name evidence="2" type="ORF">LCGC14_2425960</name>
</gene>
<organism evidence="2">
    <name type="scientific">marine sediment metagenome</name>
    <dbReference type="NCBI Taxonomy" id="412755"/>
    <lineage>
        <taxon>unclassified sequences</taxon>
        <taxon>metagenomes</taxon>
        <taxon>ecological metagenomes</taxon>
    </lineage>
</organism>
<name>A0A0F9EHF8_9ZZZZ</name>
<protein>
    <submittedName>
        <fullName evidence="2">Uncharacterized protein</fullName>
    </submittedName>
</protein>
<accession>A0A0F9EHF8</accession>
<feature type="region of interest" description="Disordered" evidence="1">
    <location>
        <begin position="112"/>
        <end position="138"/>
    </location>
</feature>
<evidence type="ECO:0000313" key="2">
    <source>
        <dbReference type="EMBL" id="KKL23378.1"/>
    </source>
</evidence>
<evidence type="ECO:0000256" key="1">
    <source>
        <dbReference type="SAM" id="MobiDB-lite"/>
    </source>
</evidence>
<reference evidence="2" key="1">
    <citation type="journal article" date="2015" name="Nature">
        <title>Complex archaea that bridge the gap between prokaryotes and eukaryotes.</title>
        <authorList>
            <person name="Spang A."/>
            <person name="Saw J.H."/>
            <person name="Jorgensen S.L."/>
            <person name="Zaremba-Niedzwiedzka K."/>
            <person name="Martijn J."/>
            <person name="Lind A.E."/>
            <person name="van Eijk R."/>
            <person name="Schleper C."/>
            <person name="Guy L."/>
            <person name="Ettema T.J."/>
        </authorList>
    </citation>
    <scope>NUCLEOTIDE SEQUENCE</scope>
</reference>
<sequence length="138" mass="15447">MADKTMREKLIQFVTDYKDVAERNALAETPEESADYLLALLEIGECREDEGELSVCPCWLQASQGERMGKEHGKVTMVFRVNQQRLDEACQSLSDTVLELASDTKLGEVASQIQQRLKQPSPPDDTSWYGAPVASQPR</sequence>
<proteinExistence type="predicted"/>
<dbReference type="AlphaFoldDB" id="A0A0F9EHF8"/>
<comment type="caution">
    <text evidence="2">The sequence shown here is derived from an EMBL/GenBank/DDBJ whole genome shotgun (WGS) entry which is preliminary data.</text>
</comment>